<reference evidence="1 2" key="1">
    <citation type="submission" date="2018-02" db="EMBL/GenBank/DDBJ databases">
        <title>Draft genome sequences of Elsinoe sp., causing black scab on jojoba.</title>
        <authorList>
            <person name="Stodart B."/>
            <person name="Jeffress S."/>
            <person name="Ash G."/>
            <person name="Arun Chinnappa K."/>
        </authorList>
    </citation>
    <scope>NUCLEOTIDE SEQUENCE [LARGE SCALE GENOMIC DNA]</scope>
    <source>
        <strain evidence="1 2">Hillstone_2</strain>
    </source>
</reference>
<organism evidence="1 2">
    <name type="scientific">Elsinoe australis</name>
    <dbReference type="NCBI Taxonomy" id="40998"/>
    <lineage>
        <taxon>Eukaryota</taxon>
        <taxon>Fungi</taxon>
        <taxon>Dikarya</taxon>
        <taxon>Ascomycota</taxon>
        <taxon>Pezizomycotina</taxon>
        <taxon>Dothideomycetes</taxon>
        <taxon>Dothideomycetidae</taxon>
        <taxon>Myriangiales</taxon>
        <taxon>Elsinoaceae</taxon>
        <taxon>Elsinoe</taxon>
    </lineage>
</organism>
<evidence type="ECO:0000313" key="1">
    <source>
        <dbReference type="EMBL" id="TKX23140.1"/>
    </source>
</evidence>
<accession>A0A4U7B255</accession>
<dbReference type="Proteomes" id="UP000308133">
    <property type="component" value="Unassembled WGS sequence"/>
</dbReference>
<proteinExistence type="predicted"/>
<gene>
    <name evidence="1" type="ORF">C1H76_4688</name>
</gene>
<dbReference type="PROSITE" id="PS51257">
    <property type="entry name" value="PROKAR_LIPOPROTEIN"/>
    <property type="match status" value="1"/>
</dbReference>
<comment type="caution">
    <text evidence="1">The sequence shown here is derived from an EMBL/GenBank/DDBJ whole genome shotgun (WGS) entry which is preliminary data.</text>
</comment>
<dbReference type="AlphaFoldDB" id="A0A4U7B255"/>
<protein>
    <submittedName>
        <fullName evidence="1">Uncharacterized protein</fullName>
    </submittedName>
</protein>
<sequence>MTCRTIYSEAIVIFYRDCHLDITSLGSGSSGCLRALSRFPKSIQIARVRKLTFSFSLNHTAPNQFEKIFKLFHWGRHLNELLIVFQHPYASHDGYDNSRWRVGDGEKSMDNDDLDTHIETVTKESLVPLWKKLTFPKPILVWTSEHWAYRTWEPDVQVMMQIKDAEMERRRIMGIESTEAPVWSDEAEIGQRTAVLEEFLDSIFPGWT</sequence>
<name>A0A4U7B255_9PEZI</name>
<evidence type="ECO:0000313" key="2">
    <source>
        <dbReference type="Proteomes" id="UP000308133"/>
    </source>
</evidence>
<dbReference type="EMBL" id="PTQR01000057">
    <property type="protein sequence ID" value="TKX23140.1"/>
    <property type="molecule type" value="Genomic_DNA"/>
</dbReference>